<dbReference type="KEGG" id="tact:SG35_031110"/>
<dbReference type="InterPro" id="IPR011990">
    <property type="entry name" value="TPR-like_helical_dom_sf"/>
</dbReference>
<reference evidence="1 2" key="2">
    <citation type="journal article" date="2022" name="Mar. Drugs">
        <title>Bioassay-Guided Fractionation Leads to the Detection of Cholic Acid Generated by the Rare Thalassomonas sp.</title>
        <authorList>
            <person name="Pheiffer F."/>
            <person name="Schneider Y.K."/>
            <person name="Hansen E.H."/>
            <person name="Andersen J.H."/>
            <person name="Isaksson J."/>
            <person name="Busche T."/>
            <person name="R C."/>
            <person name="Kalinowski J."/>
            <person name="Zyl L.V."/>
            <person name="Trindade M."/>
        </authorList>
    </citation>
    <scope>NUCLEOTIDE SEQUENCE [LARGE SCALE GENOMIC DNA]</scope>
    <source>
        <strain evidence="1 2">A5K-106</strain>
    </source>
</reference>
<dbReference type="RefSeq" id="WP_044831056.1">
    <property type="nucleotide sequence ID" value="NZ_CP059736.1"/>
</dbReference>
<evidence type="ECO:0000313" key="1">
    <source>
        <dbReference type="EMBL" id="WDE02208.1"/>
    </source>
</evidence>
<keyword evidence="2" id="KW-1185">Reference proteome</keyword>
<gene>
    <name evidence="1" type="ORF">SG35_031110</name>
</gene>
<evidence type="ECO:0008006" key="3">
    <source>
        <dbReference type="Google" id="ProtNLM"/>
    </source>
</evidence>
<name>A0AAE9YWL1_9GAMM</name>
<dbReference type="EMBL" id="CP059736">
    <property type="protein sequence ID" value="WDE02208.1"/>
    <property type="molecule type" value="Genomic_DNA"/>
</dbReference>
<reference evidence="1 2" key="1">
    <citation type="journal article" date="2015" name="Genome Announc.">
        <title>Draft Genome Sequences of Marine Isolates of Thalassomonas viridans and Thalassomonas actiniarum.</title>
        <authorList>
            <person name="Olonade I."/>
            <person name="van Zyl L.J."/>
            <person name="Trindade M."/>
        </authorList>
    </citation>
    <scope>NUCLEOTIDE SEQUENCE [LARGE SCALE GENOMIC DNA]</scope>
    <source>
        <strain evidence="1 2">A5K-106</strain>
    </source>
</reference>
<proteinExistence type="predicted"/>
<dbReference type="SUPFAM" id="SSF48452">
    <property type="entry name" value="TPR-like"/>
    <property type="match status" value="1"/>
</dbReference>
<organism evidence="1 2">
    <name type="scientific">Thalassomonas actiniarum</name>
    <dbReference type="NCBI Taxonomy" id="485447"/>
    <lineage>
        <taxon>Bacteria</taxon>
        <taxon>Pseudomonadati</taxon>
        <taxon>Pseudomonadota</taxon>
        <taxon>Gammaproteobacteria</taxon>
        <taxon>Alteromonadales</taxon>
        <taxon>Colwelliaceae</taxon>
        <taxon>Thalassomonas</taxon>
    </lineage>
</organism>
<accession>A0AAE9YWL1</accession>
<dbReference type="AlphaFoldDB" id="A0AAE9YWL1"/>
<evidence type="ECO:0000313" key="2">
    <source>
        <dbReference type="Proteomes" id="UP000032568"/>
    </source>
</evidence>
<dbReference type="Gene3D" id="1.25.40.10">
    <property type="entry name" value="Tetratricopeptide repeat domain"/>
    <property type="match status" value="1"/>
</dbReference>
<sequence>MFKKLQIDWLVLMANLYIQQEKFTKALCLLEAAQLQAPERADIKKGLAFTFLELGEGRRCLDVLKMLRDQPFSKDEKASLLLLQSRALWSCGDHDKAQRAIQARIAMLATEARG</sequence>
<protein>
    <recommendedName>
        <fullName evidence="3">Type III secretion protein</fullName>
    </recommendedName>
</protein>
<dbReference type="Proteomes" id="UP000032568">
    <property type="component" value="Chromosome pTact"/>
</dbReference>